<evidence type="ECO:0000259" key="8">
    <source>
        <dbReference type="Pfam" id="PF20936"/>
    </source>
</evidence>
<name>A0A9E7F240_9LILI</name>
<evidence type="ECO:0000256" key="6">
    <source>
        <dbReference type="ARBA" id="ARBA00023306"/>
    </source>
</evidence>
<reference evidence="9" key="1">
    <citation type="submission" date="2022-05" db="EMBL/GenBank/DDBJ databases">
        <title>The Musa troglodytarum L. genome provides insights into the mechanism of non-climacteric behaviour and enrichment of carotenoids.</title>
        <authorList>
            <person name="Wang J."/>
        </authorList>
    </citation>
    <scope>NUCLEOTIDE SEQUENCE</scope>
    <source>
        <tissue evidence="9">Leaf</tissue>
    </source>
</reference>
<dbReference type="Gene3D" id="1.20.1420.10">
    <property type="entry name" value="Talin, central domain"/>
    <property type="match status" value="1"/>
</dbReference>
<dbReference type="InterPro" id="IPR026907">
    <property type="entry name" value="GCIP-like"/>
</dbReference>
<dbReference type="Gene3D" id="1.20.1410.10">
    <property type="entry name" value="I/LWEQ domain"/>
    <property type="match status" value="1"/>
</dbReference>
<comment type="subcellular location">
    <subcellularLocation>
        <location evidence="2">Cytoplasm</location>
    </subcellularLocation>
    <subcellularLocation>
        <location evidence="1">Nucleus</location>
    </subcellularLocation>
</comment>
<evidence type="ECO:0000256" key="5">
    <source>
        <dbReference type="ARBA" id="ARBA00023242"/>
    </source>
</evidence>
<feature type="domain" description="Cyclin-D1-binding protein 1-like C-terminal" evidence="8">
    <location>
        <begin position="338"/>
        <end position="440"/>
    </location>
</feature>
<organism evidence="9 10">
    <name type="scientific">Musa troglodytarum</name>
    <name type="common">fe'i banana</name>
    <dbReference type="NCBI Taxonomy" id="320322"/>
    <lineage>
        <taxon>Eukaryota</taxon>
        <taxon>Viridiplantae</taxon>
        <taxon>Streptophyta</taxon>
        <taxon>Embryophyta</taxon>
        <taxon>Tracheophyta</taxon>
        <taxon>Spermatophyta</taxon>
        <taxon>Magnoliopsida</taxon>
        <taxon>Liliopsida</taxon>
        <taxon>Zingiberales</taxon>
        <taxon>Musaceae</taxon>
        <taxon>Musa</taxon>
    </lineage>
</organism>
<keyword evidence="10" id="KW-1185">Reference proteome</keyword>
<dbReference type="AlphaFoldDB" id="A0A9E7F240"/>
<dbReference type="PANTHER" id="PTHR15492">
    <property type="entry name" value="CYCLIN D1-BINDING PROTEIN 1"/>
    <property type="match status" value="1"/>
</dbReference>
<dbReference type="Proteomes" id="UP001055439">
    <property type="component" value="Chromosome 2"/>
</dbReference>
<feature type="domain" description="Cyclin-D1-binding protein 1-like N-terminal" evidence="7">
    <location>
        <begin position="170"/>
        <end position="312"/>
    </location>
</feature>
<dbReference type="Pfam" id="PF20936">
    <property type="entry name" value="GCIP_C"/>
    <property type="match status" value="1"/>
</dbReference>
<keyword evidence="5" id="KW-0539">Nucleus</keyword>
<dbReference type="Pfam" id="PF13324">
    <property type="entry name" value="GCIP_N"/>
    <property type="match status" value="1"/>
</dbReference>
<evidence type="ECO:0000256" key="4">
    <source>
        <dbReference type="ARBA" id="ARBA00022490"/>
    </source>
</evidence>
<evidence type="ECO:0000313" key="10">
    <source>
        <dbReference type="Proteomes" id="UP001055439"/>
    </source>
</evidence>
<accession>A0A9E7F240</accession>
<evidence type="ECO:0000259" key="7">
    <source>
        <dbReference type="Pfam" id="PF13324"/>
    </source>
</evidence>
<proteinExistence type="inferred from homology"/>
<evidence type="ECO:0000256" key="1">
    <source>
        <dbReference type="ARBA" id="ARBA00004123"/>
    </source>
</evidence>
<keyword evidence="4" id="KW-0963">Cytoplasm</keyword>
<gene>
    <name evidence="9" type="ORF">MUK42_27357</name>
</gene>
<dbReference type="EMBL" id="CP097504">
    <property type="protein sequence ID" value="URD87110.1"/>
    <property type="molecule type" value="Genomic_DNA"/>
</dbReference>
<comment type="similarity">
    <text evidence="3">Belongs to the CCNDBP1 family.</text>
</comment>
<keyword evidence="6" id="KW-0131">Cell cycle</keyword>
<protein>
    <submittedName>
        <fullName evidence="9">Uncharacterized protein</fullName>
    </submittedName>
</protein>
<evidence type="ECO:0000256" key="3">
    <source>
        <dbReference type="ARBA" id="ARBA00008940"/>
    </source>
</evidence>
<dbReference type="InterPro" id="IPR049317">
    <property type="entry name" value="GCIP-like_N"/>
</dbReference>
<evidence type="ECO:0000313" key="9">
    <source>
        <dbReference type="EMBL" id="URD87110.1"/>
    </source>
</evidence>
<dbReference type="PANTHER" id="PTHR15492:SF1">
    <property type="entry name" value="CYCLIN-D1-BINDING PROTEIN 1"/>
    <property type="match status" value="1"/>
</dbReference>
<sequence length="484" mass="51570">MAIVRTMFSPRCCATSRTSRIWLSSTSSAVRIGGSPSSNRTSTTAPITWHTFPIAPAPVSSSVIFPLGPEAGLGGGVGAEEEAGGHGGRIGEERDPITVLRFSTRPKQPASTQALLVRSHRSTIAAEMSKSGKRAHLSRVLDSQVHSIQETFQMLEHPAGSSLDKVDWSEVTKLGDEVSKQATMAGMLWSGEAPDAKALEENMGAHCNIIHGFVLLCHGSTVGAGPTLHASIHASAKQVVDCSLALLREAVSYEPHDHEKRFTISQLAGTVWEACAALKKTPTTNCTAVGRAITQVAVSVKDVLREMGELKCAASDDLGDGVSNKAVESTSDEEGDLTEADIGDDLSAEEMTIAQLIISVVSDTLTVIKELIRFITGLLKSSNLKISSKESTDSLEKILSYCREMGQEVNELGACVYPPQEISQMKSSANKMQRLVDKMHVEVKSLEGSPDSVYGTFKQLEGSLGNLQHGLGGDLTTEMGRLAV</sequence>
<dbReference type="GO" id="GO:0005737">
    <property type="term" value="C:cytoplasm"/>
    <property type="evidence" value="ECO:0007669"/>
    <property type="project" value="UniProtKB-SubCell"/>
</dbReference>
<dbReference type="InterPro" id="IPR049318">
    <property type="entry name" value="GCIP_C"/>
</dbReference>
<dbReference type="GO" id="GO:0005634">
    <property type="term" value="C:nucleus"/>
    <property type="evidence" value="ECO:0007669"/>
    <property type="project" value="UniProtKB-SubCell"/>
</dbReference>
<dbReference type="OrthoDB" id="41588at2759"/>
<evidence type="ECO:0000256" key="2">
    <source>
        <dbReference type="ARBA" id="ARBA00004496"/>
    </source>
</evidence>